<feature type="region of interest" description="Disordered" evidence="1">
    <location>
        <begin position="24"/>
        <end position="52"/>
    </location>
</feature>
<reference evidence="4 5" key="1">
    <citation type="submission" date="2020-11" db="EMBL/GenBank/DDBJ databases">
        <authorList>
            <person name="Wallbank WR R."/>
            <person name="Pardo Diaz C."/>
            <person name="Kozak K."/>
            <person name="Martin S."/>
            <person name="Jiggins C."/>
            <person name="Moest M."/>
            <person name="Warren A I."/>
            <person name="Generalovic N T."/>
            <person name="Byers J.R.P. K."/>
            <person name="Montejo-Kovacevich G."/>
            <person name="Yen C E."/>
        </authorList>
    </citation>
    <scope>NUCLEOTIDE SEQUENCE [LARGE SCALE GENOMIC DNA]</scope>
</reference>
<gene>
    <name evidence="3" type="ORF">HERILL_LOCUS5263</name>
    <name evidence="4" type="ORF">HERILL_LOCUS5264</name>
</gene>
<dbReference type="InParanoid" id="A0A7R8UJX0"/>
<dbReference type="Proteomes" id="UP000594454">
    <property type="component" value="Chromosome 2"/>
</dbReference>
<evidence type="ECO:0000313" key="3">
    <source>
        <dbReference type="EMBL" id="CAD7082210.1"/>
    </source>
</evidence>
<accession>A0A7R8UJX0</accession>
<keyword evidence="5" id="KW-1185">Reference proteome</keyword>
<organism evidence="4 5">
    <name type="scientific">Hermetia illucens</name>
    <name type="common">Black soldier fly</name>
    <dbReference type="NCBI Taxonomy" id="343691"/>
    <lineage>
        <taxon>Eukaryota</taxon>
        <taxon>Metazoa</taxon>
        <taxon>Ecdysozoa</taxon>
        <taxon>Arthropoda</taxon>
        <taxon>Hexapoda</taxon>
        <taxon>Insecta</taxon>
        <taxon>Pterygota</taxon>
        <taxon>Neoptera</taxon>
        <taxon>Endopterygota</taxon>
        <taxon>Diptera</taxon>
        <taxon>Brachycera</taxon>
        <taxon>Stratiomyomorpha</taxon>
        <taxon>Stratiomyidae</taxon>
        <taxon>Hermetiinae</taxon>
        <taxon>Hermetia</taxon>
    </lineage>
</organism>
<dbReference type="EMBL" id="LR899010">
    <property type="protein sequence ID" value="CAD7082211.1"/>
    <property type="molecule type" value="Genomic_DNA"/>
</dbReference>
<keyword evidence="2" id="KW-0732">Signal</keyword>
<name>A0A7R8UJX0_HERIL</name>
<sequence length="69" mass="7597">MKFANIFALLAIALVLLAGLTTAHSDHKKKSDDHKKKSGHHEPTWEKVEHGEETAGKIIGDIGDVLHLF</sequence>
<dbReference type="EMBL" id="LR899010">
    <property type="protein sequence ID" value="CAD7082210.1"/>
    <property type="molecule type" value="Genomic_DNA"/>
</dbReference>
<proteinExistence type="predicted"/>
<protein>
    <submittedName>
        <fullName evidence="4">Uncharacterized protein</fullName>
    </submittedName>
</protein>
<evidence type="ECO:0000313" key="5">
    <source>
        <dbReference type="Proteomes" id="UP000594454"/>
    </source>
</evidence>
<evidence type="ECO:0000313" key="4">
    <source>
        <dbReference type="EMBL" id="CAD7082211.1"/>
    </source>
</evidence>
<feature type="chain" id="PRO_5036402081" evidence="2">
    <location>
        <begin position="24"/>
        <end position="69"/>
    </location>
</feature>
<dbReference type="SMR" id="A0A7R8UJX0"/>
<feature type="compositionally biased region" description="Basic and acidic residues" evidence="1">
    <location>
        <begin position="29"/>
        <end position="52"/>
    </location>
</feature>
<evidence type="ECO:0000256" key="2">
    <source>
        <dbReference type="SAM" id="SignalP"/>
    </source>
</evidence>
<feature type="signal peptide" evidence="2">
    <location>
        <begin position="1"/>
        <end position="23"/>
    </location>
</feature>
<evidence type="ECO:0000256" key="1">
    <source>
        <dbReference type="SAM" id="MobiDB-lite"/>
    </source>
</evidence>
<dbReference type="AlphaFoldDB" id="A0A7R8UJX0"/>